<proteinExistence type="predicted"/>
<protein>
    <recommendedName>
        <fullName evidence="2">Myb/SANT-like DNA-binding domain-containing protein</fullName>
    </recommendedName>
</protein>
<reference evidence="3 4" key="1">
    <citation type="journal article" date="2023" name="Mol. Biol. Evol.">
        <title>Genomics of Secondarily Temperate Adaptation in the Only Non-Antarctic Icefish.</title>
        <authorList>
            <person name="Rivera-Colon A.G."/>
            <person name="Rayamajhi N."/>
            <person name="Minhas B.F."/>
            <person name="Madrigal G."/>
            <person name="Bilyk K.T."/>
            <person name="Yoon V."/>
            <person name="Hune M."/>
            <person name="Gregory S."/>
            <person name="Cheng C.H.C."/>
            <person name="Catchen J.M."/>
        </authorList>
    </citation>
    <scope>NUCLEOTIDE SEQUENCE [LARGE SCALE GENOMIC DNA]</scope>
    <source>
        <tissue evidence="3">White muscle</tissue>
    </source>
</reference>
<comment type="caution">
    <text evidence="3">The sequence shown here is derived from an EMBL/GenBank/DDBJ whole genome shotgun (WGS) entry which is preliminary data.</text>
</comment>
<sequence length="176" mass="19393">MAGAKHTWTEEHTLTLIKVRSENDQLFTGRRHTAKKAWEEILKALGLCGLVTPTQIGKKWDNLKRKYKAIGGRPSIDPPTLMDSATAAVASGSGSTSTEAVQSQVTVEDEEAAKSGSDKQEDVEPSTSAAPPPRKKNANHSCCSSWRRPRRRTASTASKETSKRFLELFEELVRKE</sequence>
<evidence type="ECO:0000259" key="2">
    <source>
        <dbReference type="Pfam" id="PF13837"/>
    </source>
</evidence>
<accession>A0AAN8DJH5</accession>
<feature type="domain" description="Myb/SANT-like DNA-binding" evidence="2">
    <location>
        <begin position="6"/>
        <end position="70"/>
    </location>
</feature>
<feature type="compositionally biased region" description="Basic and acidic residues" evidence="1">
    <location>
        <begin position="112"/>
        <end position="122"/>
    </location>
</feature>
<feature type="region of interest" description="Disordered" evidence="1">
    <location>
        <begin position="71"/>
        <end position="163"/>
    </location>
</feature>
<keyword evidence="4" id="KW-1185">Reference proteome</keyword>
<dbReference type="InterPro" id="IPR044822">
    <property type="entry name" value="Myb_DNA-bind_4"/>
</dbReference>
<dbReference type="Proteomes" id="UP001331515">
    <property type="component" value="Unassembled WGS sequence"/>
</dbReference>
<dbReference type="Gene3D" id="1.10.10.60">
    <property type="entry name" value="Homeodomain-like"/>
    <property type="match status" value="1"/>
</dbReference>
<dbReference type="AlphaFoldDB" id="A0AAN8DJH5"/>
<evidence type="ECO:0000313" key="3">
    <source>
        <dbReference type="EMBL" id="KAK5923339.1"/>
    </source>
</evidence>
<evidence type="ECO:0000256" key="1">
    <source>
        <dbReference type="SAM" id="MobiDB-lite"/>
    </source>
</evidence>
<evidence type="ECO:0000313" key="4">
    <source>
        <dbReference type="Proteomes" id="UP001331515"/>
    </source>
</evidence>
<name>A0AAN8DJH5_CHAGU</name>
<gene>
    <name evidence="3" type="ORF">CgunFtcFv8_000319</name>
</gene>
<dbReference type="EMBL" id="JAURVH010001521">
    <property type="protein sequence ID" value="KAK5923339.1"/>
    <property type="molecule type" value="Genomic_DNA"/>
</dbReference>
<organism evidence="3 4">
    <name type="scientific">Champsocephalus gunnari</name>
    <name type="common">Mackerel icefish</name>
    <dbReference type="NCBI Taxonomy" id="52237"/>
    <lineage>
        <taxon>Eukaryota</taxon>
        <taxon>Metazoa</taxon>
        <taxon>Chordata</taxon>
        <taxon>Craniata</taxon>
        <taxon>Vertebrata</taxon>
        <taxon>Euteleostomi</taxon>
        <taxon>Actinopterygii</taxon>
        <taxon>Neopterygii</taxon>
        <taxon>Teleostei</taxon>
        <taxon>Neoteleostei</taxon>
        <taxon>Acanthomorphata</taxon>
        <taxon>Eupercaria</taxon>
        <taxon>Perciformes</taxon>
        <taxon>Notothenioidei</taxon>
        <taxon>Channichthyidae</taxon>
        <taxon>Champsocephalus</taxon>
    </lineage>
</organism>
<dbReference type="Pfam" id="PF13837">
    <property type="entry name" value="Myb_DNA-bind_4"/>
    <property type="match status" value="1"/>
</dbReference>
<feature type="compositionally biased region" description="Low complexity" evidence="1">
    <location>
        <begin position="84"/>
        <end position="101"/>
    </location>
</feature>